<feature type="domain" description="GPI-anchored protein LLG1-like" evidence="1">
    <location>
        <begin position="17"/>
        <end position="89"/>
    </location>
</feature>
<keyword evidence="3" id="KW-1185">Reference proteome</keyword>
<evidence type="ECO:0000313" key="3">
    <source>
        <dbReference type="Proteomes" id="UP001454036"/>
    </source>
</evidence>
<dbReference type="InterPro" id="IPR039307">
    <property type="entry name" value="LORELEI-like"/>
</dbReference>
<evidence type="ECO:0000313" key="2">
    <source>
        <dbReference type="EMBL" id="GAA0160422.1"/>
    </source>
</evidence>
<dbReference type="InterPro" id="IPR058888">
    <property type="entry name" value="LLG1-like"/>
</dbReference>
<evidence type="ECO:0000259" key="1">
    <source>
        <dbReference type="Pfam" id="PF26578"/>
    </source>
</evidence>
<sequence length="131" mass="14391">MGNTGRTLLQQKATCSINFEQQNYTIITSQCKGPNYNKTSCCEGFKQFACPFVDQINDLKTTCADSLFSYINLYGKYPPGLFANMCSGKEGVDCEGVDTPPKPQTGTGLENTPILLMIVASLIISMSRMMF</sequence>
<dbReference type="Pfam" id="PF26578">
    <property type="entry name" value="LLG1"/>
    <property type="match status" value="1"/>
</dbReference>
<gene>
    <name evidence="2" type="ORF">LIER_16978</name>
</gene>
<comment type="caution">
    <text evidence="2">The sequence shown here is derived from an EMBL/GenBank/DDBJ whole genome shotgun (WGS) entry which is preliminary data.</text>
</comment>
<name>A0AAV3QE17_LITER</name>
<organism evidence="2 3">
    <name type="scientific">Lithospermum erythrorhizon</name>
    <name type="common">Purple gromwell</name>
    <name type="synonym">Lithospermum officinale var. erythrorhizon</name>
    <dbReference type="NCBI Taxonomy" id="34254"/>
    <lineage>
        <taxon>Eukaryota</taxon>
        <taxon>Viridiplantae</taxon>
        <taxon>Streptophyta</taxon>
        <taxon>Embryophyta</taxon>
        <taxon>Tracheophyta</taxon>
        <taxon>Spermatophyta</taxon>
        <taxon>Magnoliopsida</taxon>
        <taxon>eudicotyledons</taxon>
        <taxon>Gunneridae</taxon>
        <taxon>Pentapetalae</taxon>
        <taxon>asterids</taxon>
        <taxon>lamiids</taxon>
        <taxon>Boraginales</taxon>
        <taxon>Boraginaceae</taxon>
        <taxon>Boraginoideae</taxon>
        <taxon>Lithospermeae</taxon>
        <taxon>Lithospermum</taxon>
    </lineage>
</organism>
<dbReference type="PANTHER" id="PTHR31533:SF35">
    <property type="entry name" value="GPI-ANCHORED PROTEIN LLG2-RELATED"/>
    <property type="match status" value="1"/>
</dbReference>
<dbReference type="AlphaFoldDB" id="A0AAV3QE17"/>
<dbReference type="Proteomes" id="UP001454036">
    <property type="component" value="Unassembled WGS sequence"/>
</dbReference>
<proteinExistence type="predicted"/>
<dbReference type="EMBL" id="BAABME010003880">
    <property type="protein sequence ID" value="GAA0160422.1"/>
    <property type="molecule type" value="Genomic_DNA"/>
</dbReference>
<protein>
    <recommendedName>
        <fullName evidence="1">GPI-anchored protein LLG1-like domain-containing protein</fullName>
    </recommendedName>
</protein>
<reference evidence="2 3" key="1">
    <citation type="submission" date="2024-01" db="EMBL/GenBank/DDBJ databases">
        <title>The complete chloroplast genome sequence of Lithospermum erythrorhizon: insights into the phylogenetic relationship among Boraginaceae species and the maternal lineages of purple gromwells.</title>
        <authorList>
            <person name="Okada T."/>
            <person name="Watanabe K."/>
        </authorList>
    </citation>
    <scope>NUCLEOTIDE SEQUENCE [LARGE SCALE GENOMIC DNA]</scope>
</reference>
<dbReference type="PANTHER" id="PTHR31533">
    <property type="entry name" value="GPI-ANCHORED PROTEIN LLG1-RELATED-RELATED"/>
    <property type="match status" value="1"/>
</dbReference>
<accession>A0AAV3QE17</accession>